<evidence type="ECO:0000313" key="3">
    <source>
        <dbReference type="Proteomes" id="UP001500945"/>
    </source>
</evidence>
<keyword evidence="3" id="KW-1185">Reference proteome</keyword>
<gene>
    <name evidence="2" type="ORF">GCM10023168_30010</name>
</gene>
<dbReference type="Proteomes" id="UP001500945">
    <property type="component" value="Unassembled WGS sequence"/>
</dbReference>
<organism evidence="2 3">
    <name type="scientific">Fodinibacter luteus</name>
    <dbReference type="NCBI Taxonomy" id="552064"/>
    <lineage>
        <taxon>Bacteria</taxon>
        <taxon>Bacillati</taxon>
        <taxon>Actinomycetota</taxon>
        <taxon>Actinomycetes</taxon>
        <taxon>Micrococcales</taxon>
        <taxon>Intrasporangiaceae</taxon>
        <taxon>Fodinibacter (ex Wang et al. 2009)</taxon>
    </lineage>
</organism>
<reference evidence="3" key="1">
    <citation type="journal article" date="2019" name="Int. J. Syst. Evol. Microbiol.">
        <title>The Global Catalogue of Microorganisms (GCM) 10K type strain sequencing project: providing services to taxonomists for standard genome sequencing and annotation.</title>
        <authorList>
            <consortium name="The Broad Institute Genomics Platform"/>
            <consortium name="The Broad Institute Genome Sequencing Center for Infectious Disease"/>
            <person name="Wu L."/>
            <person name="Ma J."/>
        </authorList>
    </citation>
    <scope>NUCLEOTIDE SEQUENCE [LARGE SCALE GENOMIC DNA]</scope>
    <source>
        <strain evidence="3">JCM 17809</strain>
    </source>
</reference>
<comment type="caution">
    <text evidence="2">The sequence shown here is derived from an EMBL/GenBank/DDBJ whole genome shotgun (WGS) entry which is preliminary data.</text>
</comment>
<evidence type="ECO:0000256" key="1">
    <source>
        <dbReference type="SAM" id="MobiDB-lite"/>
    </source>
</evidence>
<sequence length="80" mass="8310">MVVPSRRRGPGARSGAESLDGTDASPASHSVPHPEWAKLRSEVAPVTAELARQRVAAGGGEWRWRDPDQLTGSGASPPAG</sequence>
<feature type="region of interest" description="Disordered" evidence="1">
    <location>
        <begin position="1"/>
        <end position="36"/>
    </location>
</feature>
<feature type="compositionally biased region" description="Basic residues" evidence="1">
    <location>
        <begin position="1"/>
        <end position="10"/>
    </location>
</feature>
<dbReference type="EMBL" id="BAABGM010000020">
    <property type="protein sequence ID" value="GAA4410379.1"/>
    <property type="molecule type" value="Genomic_DNA"/>
</dbReference>
<name>A0ABP8KNB2_9MICO</name>
<proteinExistence type="predicted"/>
<feature type="region of interest" description="Disordered" evidence="1">
    <location>
        <begin position="54"/>
        <end position="80"/>
    </location>
</feature>
<accession>A0ABP8KNB2</accession>
<protein>
    <submittedName>
        <fullName evidence="2">Uncharacterized protein</fullName>
    </submittedName>
</protein>
<evidence type="ECO:0000313" key="2">
    <source>
        <dbReference type="EMBL" id="GAA4410379.1"/>
    </source>
</evidence>